<dbReference type="EMBL" id="AF332547">
    <property type="protein sequence ID" value="AAK15334.1"/>
    <property type="molecule type" value="Genomic_DNA"/>
</dbReference>
<dbReference type="AlphaFoldDB" id="Q9AGI4"/>
<reference evidence="1" key="3">
    <citation type="journal article" date="2006" name="J. Bacteriol.">
        <title>Glycosylation of b-Type flagellin of Pseudomonas aeruginosa: structural and genetic basis.</title>
        <authorList>
            <person name="Verma A."/>
            <person name="Schirm M."/>
            <person name="Arora S.K."/>
            <person name="Thibault P."/>
            <person name="Logan S.M."/>
            <person name="Ramphal R."/>
        </authorList>
    </citation>
    <scope>NUCLEOTIDE SEQUENCE</scope>
</reference>
<accession>Q9AGI4</accession>
<proteinExistence type="predicted"/>
<protein>
    <recommendedName>
        <fullName evidence="2">WavE lipopolysaccharide synthesis</fullName>
    </recommendedName>
</protein>
<organism evidence="1">
    <name type="scientific">Pseudomonas aeruginosa</name>
    <dbReference type="NCBI Taxonomy" id="287"/>
    <lineage>
        <taxon>Bacteria</taxon>
        <taxon>Pseudomonadati</taxon>
        <taxon>Pseudomonadota</taxon>
        <taxon>Gammaproteobacteria</taxon>
        <taxon>Pseudomonadales</taxon>
        <taxon>Pseudomonadaceae</taxon>
        <taxon>Pseudomonas</taxon>
    </lineage>
</organism>
<sequence>MSIGYRKPCCVHASKYPDLDLSKVRLVGWGAGQFFQDFYPCVSEYLNLQYTICPYPENQGKRIHGVEVRAPSALEQESLEHTVIVVMANHFPEVMNQISQFHGRFRTVRAIDFDPGNVALLDEMQDVAELLPSLTMRRDLPSSRMGIFVQGLAFDFTPLVLAWNRSHFPSAYQCMVTWDHQSSELLERCRPWLDELILVPQPENLGLMNRNVILRSARLGVQRLADKGIEFAVRCRSDNILHGSLHQALNGLFSHGRNAGKIAVSLGASWQYMPFHFSEKAMIARTEDMLALWSLPEDPRPADWAADELSDRLELSPERHYQELSQYTFESALWRDYARRLGFPVESLADSYRFAQARLLALEPYMSWYSLKFTALFNLERDTFYSFSAESWNRLFSDSDGALLRAEAASRLAMNSRDFWRGRVG</sequence>
<name>Q9AGI4_PSEAI</name>
<evidence type="ECO:0000313" key="1">
    <source>
        <dbReference type="EMBL" id="AAK15334.1"/>
    </source>
</evidence>
<reference evidence="1" key="1">
    <citation type="journal article" date="2001" name="Proc. Natl. Acad. Sci. U.S.A.">
        <title>A genomic island in Pseudomonas aeruginosa carries the determinants of flagellin glycosylation.</title>
        <authorList>
            <person name="Arora S.K."/>
            <person name="Bangera M."/>
            <person name="Lory S."/>
            <person name="Ramphal R."/>
        </authorList>
    </citation>
    <scope>NUCLEOTIDE SEQUENCE</scope>
</reference>
<evidence type="ECO:0008006" key="2">
    <source>
        <dbReference type="Google" id="ProtNLM"/>
    </source>
</evidence>
<reference evidence="1" key="2">
    <citation type="journal article" date="2004" name="J. Bacteriol.">
        <title>Structural and genetic characterization of glycosylation of type a flagellin in Pseudomonas aeruginosa.</title>
        <authorList>
            <person name="Schirm M."/>
            <person name="Arora S.K."/>
            <person name="Verma A."/>
            <person name="Vinogradov E."/>
            <person name="Thibault P."/>
            <person name="Ramphal R."/>
            <person name="Logan S.M."/>
        </authorList>
    </citation>
    <scope>NUCLEOTIDE SEQUENCE</scope>
</reference>